<evidence type="ECO:0000256" key="1">
    <source>
        <dbReference type="ARBA" id="ARBA00004123"/>
    </source>
</evidence>
<dbReference type="Pfam" id="PF12041">
    <property type="entry name" value="DELLA"/>
    <property type="match status" value="1"/>
</dbReference>
<feature type="region of interest" description="VHIID" evidence="8">
    <location>
        <begin position="304"/>
        <end position="369"/>
    </location>
</feature>
<evidence type="ECO:0000256" key="9">
    <source>
        <dbReference type="RuleBase" id="RU367159"/>
    </source>
</evidence>
<evidence type="ECO:0000256" key="8">
    <source>
        <dbReference type="PROSITE-ProRule" id="PRU01191"/>
    </source>
</evidence>
<feature type="region of interest" description="Disordered" evidence="10">
    <location>
        <begin position="1"/>
        <end position="34"/>
    </location>
</feature>
<name>A0A6N2LH95_SALVM</name>
<dbReference type="GO" id="GO:0009740">
    <property type="term" value="P:gibberellic acid mediated signaling pathway"/>
    <property type="evidence" value="ECO:0007669"/>
    <property type="project" value="UniProtKB-UniRule"/>
</dbReference>
<keyword evidence="3" id="KW-0832">Ubl conjugation</keyword>
<comment type="subcellular location">
    <subcellularLocation>
        <location evidence="1 9">Nucleus</location>
    </subcellularLocation>
</comment>
<dbReference type="FunFam" id="1.10.10.1290:FF:000001">
    <property type="entry name" value="DELLA protein GAI"/>
    <property type="match status" value="1"/>
</dbReference>
<dbReference type="Gene3D" id="1.10.10.1290">
    <property type="entry name" value="Transcriptional regulator DELLA, N-terminal domain"/>
    <property type="match status" value="1"/>
</dbReference>
<comment type="function">
    <text evidence="9">Transcriptional regulator that acts as a repressor of the gibberellin (GA) signaling pathway. Probably acts by participating in large multiprotein complexes that repress transcription of GA-inducible genes.</text>
</comment>
<evidence type="ECO:0000256" key="3">
    <source>
        <dbReference type="ARBA" id="ARBA00022843"/>
    </source>
</evidence>
<protein>
    <recommendedName>
        <fullName evidence="9">DELLA protein</fullName>
    </recommendedName>
</protein>
<dbReference type="GO" id="GO:0045944">
    <property type="term" value="P:positive regulation of transcription by RNA polymerase II"/>
    <property type="evidence" value="ECO:0007669"/>
    <property type="project" value="UniProtKB-ARBA"/>
</dbReference>
<evidence type="ECO:0000256" key="2">
    <source>
        <dbReference type="ARBA" id="ARBA00010273"/>
    </source>
</evidence>
<dbReference type="AlphaFoldDB" id="A0A6N2LH95"/>
<dbReference type="GO" id="GO:0005634">
    <property type="term" value="C:nucleus"/>
    <property type="evidence" value="ECO:0007669"/>
    <property type="project" value="UniProtKB-SubCell"/>
</dbReference>
<organism evidence="12">
    <name type="scientific">Salix viminalis</name>
    <name type="common">Common osier</name>
    <name type="synonym">Basket willow</name>
    <dbReference type="NCBI Taxonomy" id="40686"/>
    <lineage>
        <taxon>Eukaryota</taxon>
        <taxon>Viridiplantae</taxon>
        <taxon>Streptophyta</taxon>
        <taxon>Embryophyta</taxon>
        <taxon>Tracheophyta</taxon>
        <taxon>Spermatophyta</taxon>
        <taxon>Magnoliopsida</taxon>
        <taxon>eudicotyledons</taxon>
        <taxon>Gunneridae</taxon>
        <taxon>Pentapetalae</taxon>
        <taxon>rosids</taxon>
        <taxon>fabids</taxon>
        <taxon>Malpighiales</taxon>
        <taxon>Salicaceae</taxon>
        <taxon>Saliceae</taxon>
        <taxon>Salix</taxon>
    </lineage>
</organism>
<dbReference type="EMBL" id="CAADRP010001530">
    <property type="protein sequence ID" value="VFU39510.1"/>
    <property type="molecule type" value="Genomic_DNA"/>
</dbReference>
<evidence type="ECO:0000313" key="12">
    <source>
        <dbReference type="EMBL" id="VFU39510.1"/>
    </source>
</evidence>
<evidence type="ECO:0000256" key="5">
    <source>
        <dbReference type="ARBA" id="ARBA00023015"/>
    </source>
</evidence>
<dbReference type="PROSITE" id="PS50985">
    <property type="entry name" value="GRAS"/>
    <property type="match status" value="1"/>
</dbReference>
<evidence type="ECO:0000256" key="10">
    <source>
        <dbReference type="SAM" id="MobiDB-lite"/>
    </source>
</evidence>
<feature type="domain" description="Transcriptional factor DELLA N-terminal" evidence="11">
    <location>
        <begin position="40"/>
        <end position="105"/>
    </location>
</feature>
<dbReference type="InterPro" id="IPR005202">
    <property type="entry name" value="TF_GRAS"/>
</dbReference>
<feature type="region of interest" description="SAW" evidence="8">
    <location>
        <begin position="520"/>
        <end position="596"/>
    </location>
</feature>
<dbReference type="PANTHER" id="PTHR31636">
    <property type="entry name" value="OSJNBA0084A10.13 PROTEIN-RELATED"/>
    <property type="match status" value="1"/>
</dbReference>
<accession>A0A6N2LH95</accession>
<evidence type="ECO:0000256" key="6">
    <source>
        <dbReference type="ARBA" id="ARBA00023163"/>
    </source>
</evidence>
<keyword evidence="4 9" id="KW-0939">Gibberellin signaling pathway</keyword>
<dbReference type="Pfam" id="PF03514">
    <property type="entry name" value="GRAS"/>
    <property type="match status" value="1"/>
</dbReference>
<comment type="domain">
    <text evidence="9">The DELLA motif is required for its GA-induced degradation.</text>
</comment>
<reference evidence="12" key="1">
    <citation type="submission" date="2019-03" db="EMBL/GenBank/DDBJ databases">
        <authorList>
            <person name="Mank J."/>
            <person name="Almeida P."/>
        </authorList>
    </citation>
    <scope>NUCLEOTIDE SEQUENCE</scope>
    <source>
        <strain evidence="12">78183</strain>
    </source>
</reference>
<evidence type="ECO:0000259" key="11">
    <source>
        <dbReference type="Pfam" id="PF12041"/>
    </source>
</evidence>
<keyword evidence="6 9" id="KW-0804">Transcription</keyword>
<feature type="region of interest" description="Disordered" evidence="10">
    <location>
        <begin position="178"/>
        <end position="212"/>
    </location>
</feature>
<dbReference type="SMART" id="SM01129">
    <property type="entry name" value="DELLA"/>
    <property type="match status" value="1"/>
</dbReference>
<feature type="short sequence motif" description="LXXLL motif" evidence="8">
    <location>
        <begin position="435"/>
        <end position="439"/>
    </location>
</feature>
<dbReference type="InterPro" id="IPR021914">
    <property type="entry name" value="TF_DELLA_N"/>
</dbReference>
<feature type="short sequence motif" description="VHIID" evidence="8">
    <location>
        <begin position="335"/>
        <end position="339"/>
    </location>
</feature>
<keyword evidence="5 9" id="KW-0805">Transcription regulation</keyword>
<comment type="caution">
    <text evidence="8">Lacks conserved residue(s) required for the propagation of feature annotation.</text>
</comment>
<feature type="region of interest" description="Leucine repeat II (LRII)" evidence="8">
    <location>
        <begin position="383"/>
        <end position="415"/>
    </location>
</feature>
<evidence type="ECO:0000256" key="7">
    <source>
        <dbReference type="ARBA" id="ARBA00023242"/>
    </source>
</evidence>
<dbReference type="GO" id="GO:0016036">
    <property type="term" value="P:cellular response to phosphate starvation"/>
    <property type="evidence" value="ECO:0007669"/>
    <property type="project" value="UniProtKB-ARBA"/>
</dbReference>
<evidence type="ECO:0000256" key="4">
    <source>
        <dbReference type="ARBA" id="ARBA00022941"/>
    </source>
</evidence>
<feature type="compositionally biased region" description="Low complexity" evidence="10">
    <location>
        <begin position="191"/>
        <end position="207"/>
    </location>
</feature>
<dbReference type="InterPro" id="IPR038088">
    <property type="entry name" value="DELLA_N_sf"/>
</dbReference>
<gene>
    <name evidence="12" type="ORF">SVIM_LOCUS219790</name>
</gene>
<proteinExistence type="inferred from homology"/>
<sequence>MKRDHQETIGNKAESSSSSMDTGKGKSWFEDDQDAGGGMDELLAVLGYKNKSSDMADVAQKLEQLEMVLGSEDGISHLASDTVHYNPSDLSGWVQSMLSEFNNLPSTDFDSSILLSSNRDSLLGQPSAITSLDFSRNSQSKVFTDDSEYDLRAIPGVAAFPQQEFDRSNDRKRMKLTPVGSDIAPAPAVNSLQSPTASLTSTSSPPAMAVSGTLSGPTRPVVLMDSQETGVRLVHTLLACAKETQEENLELADALVKRIGLLAASQTGAMRKVATYFAEALARRIYKISPQDYRLDSSCLDTLEMHFYETCPYLKFAHFTANQAILEAFADASRVHVIDFCLKQGMQWPALMQALALRPGGPPAFRLTGIGPPQPDNTDALQQVGWKLAQLARTIGVEFEFRGFVANSLADLDAEMLGLLPPEVEAVAVNSVFELHRLLARPGGIDKVLGSIKAMRPKIVTVVEQEANHNSPVFLDRFTEALHYYSSLFDSLEGSGMIPRSQDLVMSELYLGRHICNVVACEGADRVERHEALAQWRTRLDSAGFDPVHLGSNAFKQASMLLALFAGGDGYRVEENNGCLMLGWHTRPLIATSAWRLAAGDSQQ</sequence>
<comment type="similarity">
    <text evidence="2 9">Belongs to the GRAS family. DELLA subfamily.</text>
</comment>
<keyword evidence="7 9" id="KW-0539">Nucleus</keyword>